<name>A0A8W8LL88_MAGGI</name>
<dbReference type="InterPro" id="IPR013901">
    <property type="entry name" value="Anthrone_oxy"/>
</dbReference>
<reference evidence="2" key="1">
    <citation type="submission" date="2022-08" db="UniProtKB">
        <authorList>
            <consortium name="EnsemblMetazoa"/>
        </authorList>
    </citation>
    <scope>IDENTIFICATION</scope>
    <source>
        <strain evidence="2">05x7-T-G4-1.051#20</strain>
    </source>
</reference>
<feature type="transmembrane region" description="Helical" evidence="1">
    <location>
        <begin position="9"/>
        <end position="28"/>
    </location>
</feature>
<dbReference type="AlphaFoldDB" id="A0A8W8LL88"/>
<sequence length="161" mass="18498">MDKQKCLDLAAYSAISCSAYFAGASLYINWVQVPTMFASAPNTRTLLREWTETYTRARLIQGKFAVLSVASGLAVYFLSEKGEYRCLWLAGALSMLSALPWTRFIMMPDINQLKEKDILERKDEAWVREKIALWNRRHAFRTITSGLAFNFMMAAVYLDRM</sequence>
<evidence type="ECO:0000313" key="3">
    <source>
        <dbReference type="Proteomes" id="UP000005408"/>
    </source>
</evidence>
<feature type="transmembrane region" description="Helical" evidence="1">
    <location>
        <begin position="86"/>
        <end position="106"/>
    </location>
</feature>
<proteinExistence type="predicted"/>
<dbReference type="OrthoDB" id="5954308at2759"/>
<evidence type="ECO:0000313" key="2">
    <source>
        <dbReference type="EnsemblMetazoa" id="G28597.5:cds"/>
    </source>
</evidence>
<feature type="transmembrane region" description="Helical" evidence="1">
    <location>
        <begin position="60"/>
        <end position="79"/>
    </location>
</feature>
<keyword evidence="1" id="KW-1133">Transmembrane helix</keyword>
<protein>
    <submittedName>
        <fullName evidence="2">Uncharacterized protein</fullName>
    </submittedName>
</protein>
<dbReference type="EnsemblMetazoa" id="G28597.5">
    <property type="protein sequence ID" value="G28597.5:cds"/>
    <property type="gene ID" value="G28597"/>
</dbReference>
<dbReference type="Pfam" id="PF08592">
    <property type="entry name" value="Anthrone_oxy"/>
    <property type="match status" value="1"/>
</dbReference>
<dbReference type="OMA" id="LYINWVQ"/>
<dbReference type="Proteomes" id="UP000005408">
    <property type="component" value="Unassembled WGS sequence"/>
</dbReference>
<dbReference type="PANTHER" id="PTHR36535">
    <property type="entry name" value="YALI0E30327P"/>
    <property type="match status" value="1"/>
</dbReference>
<organism evidence="2 3">
    <name type="scientific">Magallana gigas</name>
    <name type="common">Pacific oyster</name>
    <name type="synonym">Crassostrea gigas</name>
    <dbReference type="NCBI Taxonomy" id="29159"/>
    <lineage>
        <taxon>Eukaryota</taxon>
        <taxon>Metazoa</taxon>
        <taxon>Spiralia</taxon>
        <taxon>Lophotrochozoa</taxon>
        <taxon>Mollusca</taxon>
        <taxon>Bivalvia</taxon>
        <taxon>Autobranchia</taxon>
        <taxon>Pteriomorphia</taxon>
        <taxon>Ostreida</taxon>
        <taxon>Ostreoidea</taxon>
        <taxon>Ostreidae</taxon>
        <taxon>Magallana</taxon>
    </lineage>
</organism>
<evidence type="ECO:0000256" key="1">
    <source>
        <dbReference type="SAM" id="Phobius"/>
    </source>
</evidence>
<dbReference type="EnsemblMetazoa" id="G28597.2">
    <property type="protein sequence ID" value="G28597.2:cds"/>
    <property type="gene ID" value="G28597"/>
</dbReference>
<accession>A0A8W8LL88</accession>
<dbReference type="PANTHER" id="PTHR36535:SF1">
    <property type="entry name" value="DUF1772 DOMAIN-CONTAINING PROTEIN"/>
    <property type="match status" value="1"/>
</dbReference>
<dbReference type="EnsemblMetazoa" id="G28597.4">
    <property type="protein sequence ID" value="G28597.4:cds"/>
    <property type="gene ID" value="G28597"/>
</dbReference>
<keyword evidence="1" id="KW-0472">Membrane</keyword>
<keyword evidence="1" id="KW-0812">Transmembrane</keyword>
<feature type="transmembrane region" description="Helical" evidence="1">
    <location>
        <begin position="139"/>
        <end position="158"/>
    </location>
</feature>
<keyword evidence="3" id="KW-1185">Reference proteome</keyword>